<dbReference type="Pfam" id="PF21448">
    <property type="entry name" value="DNMK"/>
    <property type="match status" value="1"/>
</dbReference>
<dbReference type="InterPro" id="IPR027417">
    <property type="entry name" value="P-loop_NTPase"/>
</dbReference>
<dbReference type="Gene3D" id="3.40.50.300">
    <property type="entry name" value="P-loop containing nucleotide triphosphate hydrolases"/>
    <property type="match status" value="1"/>
</dbReference>
<gene>
    <name evidence="1" type="ORF">METZ01_LOCUS313684</name>
</gene>
<evidence type="ECO:0000313" key="1">
    <source>
        <dbReference type="EMBL" id="SVC60830.1"/>
    </source>
</evidence>
<accession>A0A382NJH0</accession>
<sequence length="230" mass="25978">MSGKKQSGKTTSMNFLFGSAMLSLDMVEYAHINENGQLVVPGVDSKEDGIIPVIFPVDSMETNMVSYISENIWPSIKNYSFADMLKSMCIAILGLTTEQCYGSNEDKETETHLRWENMPGPIPIPAPGGAMTAREVLQHVGTDIFRKMYPNVWVDCTLRRAVNDTPQLALFTDCRFPNEVEGVQNAGGKVIRFTRNPFEDNHYSETALDEDEFDWKKFDWVLDNKNMTIS</sequence>
<name>A0A382NJH0_9ZZZZ</name>
<proteinExistence type="predicted"/>
<dbReference type="EMBL" id="UINC01100630">
    <property type="protein sequence ID" value="SVC60830.1"/>
    <property type="molecule type" value="Genomic_DNA"/>
</dbReference>
<dbReference type="AlphaFoldDB" id="A0A382NJH0"/>
<dbReference type="InterPro" id="IPR048444">
    <property type="entry name" value="DNMK"/>
</dbReference>
<protein>
    <submittedName>
        <fullName evidence="1">Uncharacterized protein</fullName>
    </submittedName>
</protein>
<organism evidence="1">
    <name type="scientific">marine metagenome</name>
    <dbReference type="NCBI Taxonomy" id="408172"/>
    <lineage>
        <taxon>unclassified sequences</taxon>
        <taxon>metagenomes</taxon>
        <taxon>ecological metagenomes</taxon>
    </lineage>
</organism>
<reference evidence="1" key="1">
    <citation type="submission" date="2018-05" db="EMBL/GenBank/DDBJ databases">
        <authorList>
            <person name="Lanie J.A."/>
            <person name="Ng W.-L."/>
            <person name="Kazmierczak K.M."/>
            <person name="Andrzejewski T.M."/>
            <person name="Davidsen T.M."/>
            <person name="Wayne K.J."/>
            <person name="Tettelin H."/>
            <person name="Glass J.I."/>
            <person name="Rusch D."/>
            <person name="Podicherti R."/>
            <person name="Tsui H.-C.T."/>
            <person name="Winkler M.E."/>
        </authorList>
    </citation>
    <scope>NUCLEOTIDE SEQUENCE</scope>
</reference>
<feature type="non-terminal residue" evidence="1">
    <location>
        <position position="230"/>
    </location>
</feature>